<dbReference type="EMBL" id="NDWU01000001">
    <property type="protein sequence ID" value="PUA34428.1"/>
    <property type="molecule type" value="Genomic_DNA"/>
</dbReference>
<dbReference type="GO" id="GO:0009098">
    <property type="term" value="P:L-leucine biosynthetic process"/>
    <property type="evidence" value="ECO:0007669"/>
    <property type="project" value="UniProtKB-UniRule"/>
</dbReference>
<proteinExistence type="inferred from homology"/>
<comment type="function">
    <text evidence="6">Catalyzes the isomerization between 2-isopropylmalate and 3-isopropylmalate, via the formation of 2-isopropylmaleate.</text>
</comment>
<keyword evidence="1 6" id="KW-0004">4Fe-4S</keyword>
<keyword evidence="4 6" id="KW-0411">Iron-sulfur</keyword>
<dbReference type="AlphaFoldDB" id="A0A2R7YA58"/>
<dbReference type="InterPro" id="IPR015931">
    <property type="entry name" value="Acnase/IPM_dHydase_lsu_aba_1/3"/>
</dbReference>
<keyword evidence="2 6" id="KW-0479">Metal-binding</keyword>
<dbReference type="InterPro" id="IPR001030">
    <property type="entry name" value="Acoase/IPM_deHydtase_lsu_aba"/>
</dbReference>
<dbReference type="Pfam" id="PF00330">
    <property type="entry name" value="Aconitase"/>
    <property type="match status" value="2"/>
</dbReference>
<evidence type="ECO:0000256" key="3">
    <source>
        <dbReference type="ARBA" id="ARBA00023004"/>
    </source>
</evidence>
<dbReference type="InterPro" id="IPR050067">
    <property type="entry name" value="IPM_dehydratase_rel_enz"/>
</dbReference>
<dbReference type="PANTHER" id="PTHR43822:SF2">
    <property type="entry name" value="HOMOACONITASE, MITOCHONDRIAL"/>
    <property type="match status" value="1"/>
</dbReference>
<dbReference type="InterPro" id="IPR036008">
    <property type="entry name" value="Aconitase_4Fe-4S_dom"/>
</dbReference>
<keyword evidence="6" id="KW-0100">Branched-chain amino acid biosynthesis</keyword>
<dbReference type="Proteomes" id="UP000244066">
    <property type="component" value="Unassembled WGS sequence"/>
</dbReference>
<comment type="pathway">
    <text evidence="6">Amino-acid biosynthesis; L-leucine biosynthesis; L-leucine from 3-methyl-2-oxobutanoate: step 2/4.</text>
</comment>
<evidence type="ECO:0000256" key="5">
    <source>
        <dbReference type="ARBA" id="ARBA00023239"/>
    </source>
</evidence>
<feature type="domain" description="Aconitase/3-isopropylmalate dehydratase large subunit alpha/beta/alpha" evidence="7">
    <location>
        <begin position="290"/>
        <end position="414"/>
    </location>
</feature>
<evidence type="ECO:0000313" key="9">
    <source>
        <dbReference type="Proteomes" id="UP000244066"/>
    </source>
</evidence>
<keyword evidence="6" id="KW-0028">Amino-acid biosynthesis</keyword>
<feature type="binding site" evidence="6">
    <location>
        <position position="366"/>
    </location>
    <ligand>
        <name>[4Fe-4S] cluster</name>
        <dbReference type="ChEBI" id="CHEBI:49883"/>
    </ligand>
</feature>
<accession>A0A2R7YA58</accession>
<dbReference type="PRINTS" id="PR00415">
    <property type="entry name" value="ACONITASE"/>
</dbReference>
<evidence type="ECO:0000313" key="8">
    <source>
        <dbReference type="EMBL" id="PUA34428.1"/>
    </source>
</evidence>
<dbReference type="Gene3D" id="3.30.499.10">
    <property type="entry name" value="Aconitase, domain 3"/>
    <property type="match status" value="2"/>
</dbReference>
<dbReference type="CDD" id="cd01583">
    <property type="entry name" value="IPMI"/>
    <property type="match status" value="1"/>
</dbReference>
<evidence type="ECO:0000256" key="2">
    <source>
        <dbReference type="ARBA" id="ARBA00022723"/>
    </source>
</evidence>
<protein>
    <recommendedName>
        <fullName evidence="6">3-isopropylmalate dehydratase large subunit</fullName>
        <ecNumber evidence="6">4.2.1.33</ecNumber>
    </recommendedName>
    <alternativeName>
        <fullName evidence="6">Alpha-IPM isomerase</fullName>
        <shortName evidence="6">IPMI</shortName>
    </alternativeName>
    <alternativeName>
        <fullName evidence="6">Isopropylmalate isomerase</fullName>
    </alternativeName>
</protein>
<comment type="cofactor">
    <cofactor evidence="6">
        <name>[4Fe-4S] cluster</name>
        <dbReference type="ChEBI" id="CHEBI:49883"/>
    </cofactor>
    <text evidence="6">Binds 1 [4Fe-4S] cluster per subunit.</text>
</comment>
<name>A0A2R7YA58_9ARCH</name>
<feature type="domain" description="Aconitase/3-isopropylmalate dehydratase large subunit alpha/beta/alpha" evidence="7">
    <location>
        <begin position="23"/>
        <end position="287"/>
    </location>
</feature>
<feature type="binding site" evidence="6">
    <location>
        <position position="363"/>
    </location>
    <ligand>
        <name>[4Fe-4S] cluster</name>
        <dbReference type="ChEBI" id="CHEBI:49883"/>
    </ligand>
</feature>
<dbReference type="GO" id="GO:0051539">
    <property type="term" value="F:4 iron, 4 sulfur cluster binding"/>
    <property type="evidence" value="ECO:0007669"/>
    <property type="project" value="UniProtKB-KW"/>
</dbReference>
<organism evidence="8 9">
    <name type="scientific">Candidatus Terraquivivens tikiterensis</name>
    <dbReference type="NCBI Taxonomy" id="1980982"/>
    <lineage>
        <taxon>Archaea</taxon>
        <taxon>Nitrososphaerota</taxon>
        <taxon>Candidatus Wolframiiraptoraceae</taxon>
        <taxon>Candidatus Terraquivivens</taxon>
    </lineage>
</organism>
<comment type="similarity">
    <text evidence="6">Belongs to the aconitase/IPM isomerase family. LeuC type 2 subfamily.</text>
</comment>
<keyword evidence="3 6" id="KW-0408">Iron</keyword>
<dbReference type="UniPathway" id="UPA00048">
    <property type="reaction ID" value="UER00071"/>
</dbReference>
<dbReference type="NCBIfam" id="TIGR01343">
    <property type="entry name" value="hacA_fam"/>
    <property type="match status" value="1"/>
</dbReference>
<comment type="caution">
    <text evidence="8">The sequence shown here is derived from an EMBL/GenBank/DDBJ whole genome shotgun (WGS) entry which is preliminary data.</text>
</comment>
<dbReference type="GO" id="GO:0046872">
    <property type="term" value="F:metal ion binding"/>
    <property type="evidence" value="ECO:0007669"/>
    <property type="project" value="UniProtKB-KW"/>
</dbReference>
<evidence type="ECO:0000259" key="7">
    <source>
        <dbReference type="Pfam" id="PF00330"/>
    </source>
</evidence>
<dbReference type="InterPro" id="IPR006251">
    <property type="entry name" value="Homoacnase/IPMdehydase_lsu"/>
</dbReference>
<comment type="subunit">
    <text evidence="6">Heterodimer of LeuC and LeuD.</text>
</comment>
<sequence>MTVTEKILARASGKRLVSPGDVVLANVDKVMMHDVGGPGVWTVFQELRHIIGEVNKVWDPDRVWLAEDHFVPPIDKQSAENIKILEDFARRYGIRKHFRYGVGQYGICHTLSYEEALVLPGEVYVGTDSHTNTTGVVGAFATGLGHTDVAYVLVHGKTWFRVPETLLFRVDGELPPYSTAKDLSLAIISDIGTDGANYKAMQFSGPAIRAMDIDERATLTNMSTEAGAKNAIIEPDERLLQYLRSRTDSPLTPVYGDEDAEFSEVYDLDAKTVEPLVAKPYSPGNVSSARELSDVEVDRVYVGSCTGGKITDLRMAASILKGRRVRVRTEVVPATHRTYMQALREGLIEIFLEAGALVGAPTCGLCFGGHMGVLRKDEVCISTTNRNFRGRMGDRESKTYLASPLTAAATAITGKITDPRDLKG</sequence>
<dbReference type="SUPFAM" id="SSF53732">
    <property type="entry name" value="Aconitase iron-sulfur domain"/>
    <property type="match status" value="1"/>
</dbReference>
<dbReference type="PANTHER" id="PTHR43822">
    <property type="entry name" value="HOMOACONITASE, MITOCHONDRIAL-RELATED"/>
    <property type="match status" value="1"/>
</dbReference>
<dbReference type="HAMAP" id="MF_01027">
    <property type="entry name" value="LeuC_type2"/>
    <property type="match status" value="1"/>
</dbReference>
<dbReference type="GO" id="GO:0003861">
    <property type="term" value="F:3-isopropylmalate dehydratase activity"/>
    <property type="evidence" value="ECO:0007669"/>
    <property type="project" value="UniProtKB-UniRule"/>
</dbReference>
<feature type="binding site" evidence="6">
    <location>
        <position position="305"/>
    </location>
    <ligand>
        <name>[4Fe-4S] cluster</name>
        <dbReference type="ChEBI" id="CHEBI:49883"/>
    </ligand>
</feature>
<comment type="catalytic activity">
    <reaction evidence="6">
        <text>(2R,3S)-3-isopropylmalate = (2S)-2-isopropylmalate</text>
        <dbReference type="Rhea" id="RHEA:32287"/>
        <dbReference type="ChEBI" id="CHEBI:1178"/>
        <dbReference type="ChEBI" id="CHEBI:35121"/>
        <dbReference type="EC" id="4.2.1.33"/>
    </reaction>
</comment>
<dbReference type="EC" id="4.2.1.33" evidence="6"/>
<dbReference type="InterPro" id="IPR011826">
    <property type="entry name" value="HAcnase/IPMdehydase_lsu_prok"/>
</dbReference>
<keyword evidence="5 6" id="KW-0456">Lyase</keyword>
<reference evidence="8 9" key="1">
    <citation type="submission" date="2017-04" db="EMBL/GenBank/DDBJ databases">
        <title>Draft Aigarchaeota genome from a New Zealand hot spring.</title>
        <authorList>
            <person name="Reysenbach A.-L."/>
            <person name="Donaho J.A."/>
            <person name="Gerhart J."/>
            <person name="Kelley J.F."/>
            <person name="Kouba K."/>
            <person name="Podar M."/>
            <person name="Stott M."/>
        </authorList>
    </citation>
    <scope>NUCLEOTIDE SEQUENCE [LARGE SCALE GENOMIC DNA]</scope>
    <source>
        <strain evidence="8">NZ13_MG1</strain>
    </source>
</reference>
<dbReference type="NCBIfam" id="TIGR02086">
    <property type="entry name" value="IPMI_arch"/>
    <property type="match status" value="1"/>
</dbReference>
<gene>
    <name evidence="6" type="primary">leuC</name>
    <name evidence="8" type="ORF">B9J98_00450</name>
</gene>
<evidence type="ECO:0000256" key="1">
    <source>
        <dbReference type="ARBA" id="ARBA00022485"/>
    </source>
</evidence>
<dbReference type="InterPro" id="IPR033941">
    <property type="entry name" value="IPMI_cat"/>
</dbReference>
<dbReference type="NCBIfam" id="NF001614">
    <property type="entry name" value="PRK00402.1"/>
    <property type="match status" value="1"/>
</dbReference>
<evidence type="ECO:0000256" key="6">
    <source>
        <dbReference type="HAMAP-Rule" id="MF_01027"/>
    </source>
</evidence>
<keyword evidence="6" id="KW-0432">Leucine biosynthesis</keyword>
<evidence type="ECO:0000256" key="4">
    <source>
        <dbReference type="ARBA" id="ARBA00023014"/>
    </source>
</evidence>